<dbReference type="AlphaFoldDB" id="A0A7W6J6T1"/>
<dbReference type="InterPro" id="IPR052353">
    <property type="entry name" value="Benzoxazolinone_Detox_Enz"/>
</dbReference>
<dbReference type="PANTHER" id="PTHR30212">
    <property type="entry name" value="PROTEIN YIIM"/>
    <property type="match status" value="1"/>
</dbReference>
<name>A0A7W6J6T1_9HYPH</name>
<protein>
    <submittedName>
        <fullName evidence="2">MOSC domain-containing protein YiiM</fullName>
    </submittedName>
</protein>
<organism evidence="2 3">
    <name type="scientific">Gellertiella hungarica</name>
    <dbReference type="NCBI Taxonomy" id="1572859"/>
    <lineage>
        <taxon>Bacteria</taxon>
        <taxon>Pseudomonadati</taxon>
        <taxon>Pseudomonadota</taxon>
        <taxon>Alphaproteobacteria</taxon>
        <taxon>Hyphomicrobiales</taxon>
        <taxon>Rhizobiaceae</taxon>
        <taxon>Gellertiella</taxon>
    </lineage>
</organism>
<dbReference type="Pfam" id="PF03473">
    <property type="entry name" value="MOSC"/>
    <property type="match status" value="1"/>
</dbReference>
<dbReference type="InterPro" id="IPR005302">
    <property type="entry name" value="MoCF_Sase_C"/>
</dbReference>
<evidence type="ECO:0000313" key="2">
    <source>
        <dbReference type="EMBL" id="MBB4065849.1"/>
    </source>
</evidence>
<dbReference type="Proteomes" id="UP000528286">
    <property type="component" value="Unassembled WGS sequence"/>
</dbReference>
<dbReference type="Gene3D" id="2.40.33.20">
    <property type="entry name" value="PK beta-barrel domain-like"/>
    <property type="match status" value="1"/>
</dbReference>
<dbReference type="PANTHER" id="PTHR30212:SF2">
    <property type="entry name" value="PROTEIN YIIM"/>
    <property type="match status" value="1"/>
</dbReference>
<dbReference type="GO" id="GO:0030151">
    <property type="term" value="F:molybdenum ion binding"/>
    <property type="evidence" value="ECO:0007669"/>
    <property type="project" value="InterPro"/>
</dbReference>
<comment type="caution">
    <text evidence="2">The sequence shown here is derived from an EMBL/GenBank/DDBJ whole genome shotgun (WGS) entry which is preliminary data.</text>
</comment>
<evidence type="ECO:0000259" key="1">
    <source>
        <dbReference type="PROSITE" id="PS51340"/>
    </source>
</evidence>
<dbReference type="RefSeq" id="WP_183367140.1">
    <property type="nucleotide sequence ID" value="NZ_JACIEZ010000006.1"/>
</dbReference>
<gene>
    <name evidence="2" type="ORF">GGR23_003057</name>
</gene>
<feature type="domain" description="MOSC" evidence="1">
    <location>
        <begin position="26"/>
        <end position="160"/>
    </location>
</feature>
<dbReference type="EMBL" id="JACIEZ010000006">
    <property type="protein sequence ID" value="MBB4065849.1"/>
    <property type="molecule type" value="Genomic_DNA"/>
</dbReference>
<dbReference type="GO" id="GO:0003824">
    <property type="term" value="F:catalytic activity"/>
    <property type="evidence" value="ECO:0007669"/>
    <property type="project" value="InterPro"/>
</dbReference>
<evidence type="ECO:0000313" key="3">
    <source>
        <dbReference type="Proteomes" id="UP000528286"/>
    </source>
</evidence>
<dbReference type="PROSITE" id="PS51340">
    <property type="entry name" value="MOSC"/>
    <property type="match status" value="1"/>
</dbReference>
<proteinExistence type="predicted"/>
<accession>A0A7W6J6T1</accession>
<dbReference type="InterPro" id="IPR011037">
    <property type="entry name" value="Pyrv_Knase-like_insert_dom_sf"/>
</dbReference>
<dbReference type="SUPFAM" id="SSF50800">
    <property type="entry name" value="PK beta-barrel domain-like"/>
    <property type="match status" value="1"/>
</dbReference>
<reference evidence="2 3" key="1">
    <citation type="submission" date="2020-08" db="EMBL/GenBank/DDBJ databases">
        <title>Genomic Encyclopedia of Type Strains, Phase IV (KMG-IV): sequencing the most valuable type-strain genomes for metagenomic binning, comparative biology and taxonomic classification.</title>
        <authorList>
            <person name="Goeker M."/>
        </authorList>
    </citation>
    <scope>NUCLEOTIDE SEQUENCE [LARGE SCALE GENOMIC DNA]</scope>
    <source>
        <strain evidence="2 3">DSM 29853</strain>
    </source>
</reference>
<keyword evidence="3" id="KW-1185">Reference proteome</keyword>
<dbReference type="GO" id="GO:0030170">
    <property type="term" value="F:pyridoxal phosphate binding"/>
    <property type="evidence" value="ECO:0007669"/>
    <property type="project" value="InterPro"/>
</dbReference>
<sequence length="203" mass="21976">MKIRAVCVGAPERLPGRKTKTGIFKHPVNGPVIVDALGLAGDAVLNRKHHGGPDQALLVESGDTLDWWAKELGRPMKPGMLGENLVIDGLDAQAVAVGDRFAAGGVLLEATGPRIPCSVLSQRMEDPRFARRFLQAARPGIYVRVLAPGLLERGQEVRFEPFRGERIGLVDLMRALTEKPLPAERARMLAAPLGERVRRSLGG</sequence>